<keyword evidence="7" id="KW-1185">Reference proteome</keyword>
<evidence type="ECO:0000256" key="2">
    <source>
        <dbReference type="ARBA" id="ARBA00022729"/>
    </source>
</evidence>
<organism evidence="6 7">
    <name type="scientific">Massilia glaciei</name>
    <dbReference type="NCBI Taxonomy" id="1524097"/>
    <lineage>
        <taxon>Bacteria</taxon>
        <taxon>Pseudomonadati</taxon>
        <taxon>Pseudomonadota</taxon>
        <taxon>Betaproteobacteria</taxon>
        <taxon>Burkholderiales</taxon>
        <taxon>Oxalobacteraceae</taxon>
        <taxon>Telluria group</taxon>
        <taxon>Massilia</taxon>
    </lineage>
</organism>
<comment type="similarity">
    <text evidence="4">Belongs to the FlgA family.</text>
</comment>
<keyword evidence="6" id="KW-0969">Cilium</keyword>
<dbReference type="OrthoDB" id="8561436at2"/>
<dbReference type="InterPro" id="IPR017585">
    <property type="entry name" value="SAF_FlgA"/>
</dbReference>
<comment type="caution">
    <text evidence="6">The sequence shown here is derived from an EMBL/GenBank/DDBJ whole genome shotgun (WGS) entry which is preliminary data.</text>
</comment>
<evidence type="ECO:0000256" key="1">
    <source>
        <dbReference type="ARBA" id="ARBA00004418"/>
    </source>
</evidence>
<evidence type="ECO:0000256" key="3">
    <source>
        <dbReference type="ARBA" id="ARBA00022764"/>
    </source>
</evidence>
<keyword evidence="4" id="KW-1005">Bacterial flagellum biogenesis</keyword>
<dbReference type="CDD" id="cd11614">
    <property type="entry name" value="SAF_CpaB_FlgA_like"/>
    <property type="match status" value="1"/>
</dbReference>
<evidence type="ECO:0000313" key="6">
    <source>
        <dbReference type="EMBL" id="PWF44357.1"/>
    </source>
</evidence>
<dbReference type="Proteomes" id="UP000241421">
    <property type="component" value="Unassembled WGS sequence"/>
</dbReference>
<gene>
    <name evidence="6" type="ORF">C7C56_019580</name>
</gene>
<protein>
    <recommendedName>
        <fullName evidence="4">Flagella basal body P-ring formation protein FlgA</fullName>
    </recommendedName>
</protein>
<keyword evidence="6" id="KW-0966">Cell projection</keyword>
<reference evidence="6 7" key="1">
    <citation type="submission" date="2018-04" db="EMBL/GenBank/DDBJ databases">
        <title>Massilia violaceinigra sp. nov., a novel purple-pigmented bacterium isolated from Tianshan glacier, Xinjiang, China.</title>
        <authorList>
            <person name="Wang H."/>
        </authorList>
    </citation>
    <scope>NUCLEOTIDE SEQUENCE [LARGE SCALE GENOMIC DNA]</scope>
    <source>
        <strain evidence="6 7">B448-2</strain>
    </source>
</reference>
<evidence type="ECO:0000313" key="7">
    <source>
        <dbReference type="Proteomes" id="UP000241421"/>
    </source>
</evidence>
<dbReference type="AlphaFoldDB" id="A0A2U2HGP6"/>
<dbReference type="GO" id="GO:0042597">
    <property type="term" value="C:periplasmic space"/>
    <property type="evidence" value="ECO:0007669"/>
    <property type="project" value="UniProtKB-SubCell"/>
</dbReference>
<comment type="subcellular location">
    <subcellularLocation>
        <location evidence="1 4">Periplasm</location>
    </subcellularLocation>
</comment>
<comment type="function">
    <text evidence="4">Involved in the assembly process of the P-ring formation. It may associate with FlgF on the rod constituting a structure essential for the P-ring assembly or may act as a modulator protein for the P-ring assembly.</text>
</comment>
<dbReference type="EMBL" id="PXWF02000269">
    <property type="protein sequence ID" value="PWF44357.1"/>
    <property type="molecule type" value="Genomic_DNA"/>
</dbReference>
<dbReference type="Gene3D" id="2.30.30.760">
    <property type="match status" value="1"/>
</dbReference>
<accession>A0A2U2HGP6</accession>
<dbReference type="GO" id="GO:0044780">
    <property type="term" value="P:bacterial-type flagellum assembly"/>
    <property type="evidence" value="ECO:0007669"/>
    <property type="project" value="InterPro"/>
</dbReference>
<dbReference type="InterPro" id="IPR041231">
    <property type="entry name" value="FlgA_N"/>
</dbReference>
<dbReference type="InterPro" id="IPR039246">
    <property type="entry name" value="Flagellar_FlgA"/>
</dbReference>
<feature type="domain" description="SAF" evidence="5">
    <location>
        <begin position="126"/>
        <end position="188"/>
    </location>
</feature>
<proteinExistence type="inferred from homology"/>
<dbReference type="Pfam" id="PF13144">
    <property type="entry name" value="ChapFlgA"/>
    <property type="match status" value="1"/>
</dbReference>
<dbReference type="Pfam" id="PF17656">
    <property type="entry name" value="ChapFlgA_N"/>
    <property type="match status" value="1"/>
</dbReference>
<dbReference type="NCBIfam" id="TIGR03170">
    <property type="entry name" value="flgA_cterm"/>
    <property type="match status" value="1"/>
</dbReference>
<keyword evidence="2" id="KW-0732">Signal</keyword>
<evidence type="ECO:0000256" key="4">
    <source>
        <dbReference type="RuleBase" id="RU362063"/>
    </source>
</evidence>
<dbReference type="PANTHER" id="PTHR36307">
    <property type="entry name" value="FLAGELLA BASAL BODY P-RING FORMATION PROTEIN FLGA"/>
    <property type="match status" value="1"/>
</dbReference>
<evidence type="ECO:0000259" key="5">
    <source>
        <dbReference type="SMART" id="SM00858"/>
    </source>
</evidence>
<sequence length="250" mass="25646">MKKTLSAAKPSTSFRSAPILSVLAILVLLLSAPLVRGQVPANPARQDPAALRALVEQHLRVQSAGLPGKVAIEVGRLDPRMSLAACPDPQAFQQAGARAWGRTSVGVRCLAPAWSVYVQARVSVTGDYVAAAVPLAQGQPIDPSQLMLLKGDLAAMPNGIITDIAQAAGKSPTVSLQAGAPLRLDGLRSPPVVQQGQLVRVVSAGPGFQVSGEARALGNAADGQVVQARTPRGVILSGVARAGGLVEVAY</sequence>
<keyword evidence="6" id="KW-0282">Flagellum</keyword>
<dbReference type="InterPro" id="IPR013974">
    <property type="entry name" value="SAF"/>
</dbReference>
<dbReference type="Gene3D" id="3.90.1210.10">
    <property type="entry name" value="Antifreeze-like/N-acetylneuraminic acid synthase C-terminal domain"/>
    <property type="match status" value="1"/>
</dbReference>
<dbReference type="PANTHER" id="PTHR36307:SF1">
    <property type="entry name" value="FLAGELLA BASAL BODY P-RING FORMATION PROTEIN FLGA"/>
    <property type="match status" value="1"/>
</dbReference>
<keyword evidence="3 4" id="KW-0574">Periplasm</keyword>
<name>A0A2U2HGP6_9BURK</name>
<dbReference type="SMART" id="SM00858">
    <property type="entry name" value="SAF"/>
    <property type="match status" value="1"/>
</dbReference>